<gene>
    <name evidence="2" type="ORF">ACFOW7_12380</name>
</gene>
<evidence type="ECO:0000313" key="2">
    <source>
        <dbReference type="EMBL" id="MFC4160146.1"/>
    </source>
</evidence>
<accession>A0ABV8MS33</accession>
<feature type="transmembrane region" description="Helical" evidence="1">
    <location>
        <begin position="40"/>
        <end position="63"/>
    </location>
</feature>
<proteinExistence type="predicted"/>
<keyword evidence="3" id="KW-1185">Reference proteome</keyword>
<name>A0ABV8MS33_9NEIS</name>
<keyword evidence="1" id="KW-1133">Transmembrane helix</keyword>
<keyword evidence="1" id="KW-0472">Membrane</keyword>
<feature type="transmembrane region" description="Helical" evidence="1">
    <location>
        <begin position="14"/>
        <end position="34"/>
    </location>
</feature>
<dbReference type="EMBL" id="JBHSBU010000001">
    <property type="protein sequence ID" value="MFC4160146.1"/>
    <property type="molecule type" value="Genomic_DNA"/>
</dbReference>
<dbReference type="RefSeq" id="WP_378164656.1">
    <property type="nucleotide sequence ID" value="NZ_JBHSBU010000001.1"/>
</dbReference>
<comment type="caution">
    <text evidence="2">The sequence shown here is derived from an EMBL/GenBank/DDBJ whole genome shotgun (WGS) entry which is preliminary data.</text>
</comment>
<evidence type="ECO:0000256" key="1">
    <source>
        <dbReference type="SAM" id="Phobius"/>
    </source>
</evidence>
<evidence type="ECO:0008006" key="4">
    <source>
        <dbReference type="Google" id="ProtNLM"/>
    </source>
</evidence>
<organism evidence="2 3">
    <name type="scientific">Chitinimonas lacunae</name>
    <dbReference type="NCBI Taxonomy" id="1963018"/>
    <lineage>
        <taxon>Bacteria</taxon>
        <taxon>Pseudomonadati</taxon>
        <taxon>Pseudomonadota</taxon>
        <taxon>Betaproteobacteria</taxon>
        <taxon>Neisseriales</taxon>
        <taxon>Chitinibacteraceae</taxon>
        <taxon>Chitinimonas</taxon>
    </lineage>
</organism>
<protein>
    <recommendedName>
        <fullName evidence="4">PH domain-containing protein</fullName>
    </recommendedName>
</protein>
<reference evidence="3" key="1">
    <citation type="journal article" date="2019" name="Int. J. Syst. Evol. Microbiol.">
        <title>The Global Catalogue of Microorganisms (GCM) 10K type strain sequencing project: providing services to taxonomists for standard genome sequencing and annotation.</title>
        <authorList>
            <consortium name="The Broad Institute Genomics Platform"/>
            <consortium name="The Broad Institute Genome Sequencing Center for Infectious Disease"/>
            <person name="Wu L."/>
            <person name="Ma J."/>
        </authorList>
    </citation>
    <scope>NUCLEOTIDE SEQUENCE [LARGE SCALE GENOMIC DNA]</scope>
    <source>
        <strain evidence="3">LMG 29894</strain>
    </source>
</reference>
<sequence length="152" mass="17377">MTDTHYHHRQSGRWLWSLMAVLTLAILLLMSVVARREPGLVWLLGGLCAVNLLIVAAFSSFTIEIDQHELRWRFGGGWFRRRARLADLQDATITRTRWIDGWGIRLTRRGWLYNIVGLDAVLVRRRDGSSFLLGSDEPERLAAAINRGIAQP</sequence>
<dbReference type="Proteomes" id="UP001595791">
    <property type="component" value="Unassembled WGS sequence"/>
</dbReference>
<keyword evidence="1" id="KW-0812">Transmembrane</keyword>
<evidence type="ECO:0000313" key="3">
    <source>
        <dbReference type="Proteomes" id="UP001595791"/>
    </source>
</evidence>